<sequence length="281" mass="31566">MNNNVSNVRHAHLFQRIVNSDGRGFISGTITLDKNSSEFIQEGTEYLFGNNGGFIVDGNYKLNGKPEYYEQGCIGSHLSHECWTSIGTPGVSACRFIPIAENDTQRAFLIYGAFTSAPFDKKLDTGDFFELNDGILRMTEPPISTMGQTADTLMRLPIWKVGSHPGVAFAIEPTSTTLFNELRESTRLKLDFFTGKIDHEYITKRLEGRAIHNLDLYSVGSFNKGTYISTLNKEFFQTLAIMDEKGEFKAKERITDIDEVKRSNKAMRQALKSVHESGLSY</sequence>
<accession>A0A2T4MZH4</accession>
<dbReference type="RefSeq" id="WP_107683867.1">
    <property type="nucleotide sequence ID" value="NZ_PZKL01000037.1"/>
</dbReference>
<gene>
    <name evidence="1" type="ORF">DAA48_15555</name>
</gene>
<reference evidence="1 2" key="1">
    <citation type="submission" date="2018-03" db="EMBL/GenBank/DDBJ databases">
        <title>Aeromonas veronii whole genome sequencing and analysis.</title>
        <authorList>
            <person name="Xie H."/>
            <person name="Liu T."/>
            <person name="Wang K."/>
        </authorList>
    </citation>
    <scope>NUCLEOTIDE SEQUENCE [LARGE SCALE GENOMIC DNA]</scope>
    <source>
        <strain evidence="1 2">XH.VA.1</strain>
    </source>
</reference>
<evidence type="ECO:0000313" key="2">
    <source>
        <dbReference type="Proteomes" id="UP000241986"/>
    </source>
</evidence>
<protein>
    <submittedName>
        <fullName evidence="1">Uncharacterized protein</fullName>
    </submittedName>
</protein>
<organism evidence="1 2">
    <name type="scientific">Aeromonas veronii</name>
    <dbReference type="NCBI Taxonomy" id="654"/>
    <lineage>
        <taxon>Bacteria</taxon>
        <taxon>Pseudomonadati</taxon>
        <taxon>Pseudomonadota</taxon>
        <taxon>Gammaproteobacteria</taxon>
        <taxon>Aeromonadales</taxon>
        <taxon>Aeromonadaceae</taxon>
        <taxon>Aeromonas</taxon>
    </lineage>
</organism>
<evidence type="ECO:0000313" key="1">
    <source>
        <dbReference type="EMBL" id="PTH79985.1"/>
    </source>
</evidence>
<dbReference type="AlphaFoldDB" id="A0A2T4MZH4"/>
<comment type="caution">
    <text evidence="1">The sequence shown here is derived from an EMBL/GenBank/DDBJ whole genome shotgun (WGS) entry which is preliminary data.</text>
</comment>
<proteinExistence type="predicted"/>
<name>A0A2T4MZH4_AERVE</name>
<dbReference type="Proteomes" id="UP000241986">
    <property type="component" value="Unassembled WGS sequence"/>
</dbReference>
<dbReference type="EMBL" id="PZKL01000037">
    <property type="protein sequence ID" value="PTH79985.1"/>
    <property type="molecule type" value="Genomic_DNA"/>
</dbReference>